<evidence type="ECO:0000256" key="1">
    <source>
        <dbReference type="SAM" id="MobiDB-lite"/>
    </source>
</evidence>
<dbReference type="PANTHER" id="PTHR23242:SF9">
    <property type="entry name" value="TRANSCRIPTION FACTOR HOXA13"/>
    <property type="match status" value="1"/>
</dbReference>
<proteinExistence type="predicted"/>
<dbReference type="EMBL" id="ML986618">
    <property type="protein sequence ID" value="KAF2264151.1"/>
    <property type="molecule type" value="Genomic_DNA"/>
</dbReference>
<evidence type="ECO:0000313" key="4">
    <source>
        <dbReference type="Proteomes" id="UP000800093"/>
    </source>
</evidence>
<accession>A0A9P4K8P5</accession>
<dbReference type="Proteomes" id="UP000800093">
    <property type="component" value="Unassembled WGS sequence"/>
</dbReference>
<organism evidence="3 4">
    <name type="scientific">Lojkania enalia</name>
    <dbReference type="NCBI Taxonomy" id="147567"/>
    <lineage>
        <taxon>Eukaryota</taxon>
        <taxon>Fungi</taxon>
        <taxon>Dikarya</taxon>
        <taxon>Ascomycota</taxon>
        <taxon>Pezizomycotina</taxon>
        <taxon>Dothideomycetes</taxon>
        <taxon>Pleosporomycetidae</taxon>
        <taxon>Pleosporales</taxon>
        <taxon>Pleosporales incertae sedis</taxon>
        <taxon>Lojkania</taxon>
    </lineage>
</organism>
<feature type="region of interest" description="Disordered" evidence="1">
    <location>
        <begin position="640"/>
        <end position="666"/>
    </location>
</feature>
<dbReference type="PANTHER" id="PTHR23242">
    <property type="entry name" value="TRANSCRIPTION FACTOR HOXA13"/>
    <property type="match status" value="1"/>
</dbReference>
<keyword evidence="4" id="KW-1185">Reference proteome</keyword>
<feature type="region of interest" description="Disordered" evidence="1">
    <location>
        <begin position="1"/>
        <end position="41"/>
    </location>
</feature>
<comment type="caution">
    <text evidence="3">The sequence shown here is derived from an EMBL/GenBank/DDBJ whole genome shotgun (WGS) entry which is preliminary data.</text>
</comment>
<evidence type="ECO:0000256" key="2">
    <source>
        <dbReference type="SAM" id="Phobius"/>
    </source>
</evidence>
<feature type="compositionally biased region" description="Polar residues" evidence="1">
    <location>
        <begin position="19"/>
        <end position="41"/>
    </location>
</feature>
<keyword evidence="2" id="KW-1133">Transmembrane helix</keyword>
<dbReference type="OrthoDB" id="3260408at2759"/>
<evidence type="ECO:0000313" key="3">
    <source>
        <dbReference type="EMBL" id="KAF2264151.1"/>
    </source>
</evidence>
<name>A0A9P4K8P5_9PLEO</name>
<gene>
    <name evidence="3" type="ORF">CC78DRAFT_544316</name>
</gene>
<protein>
    <recommendedName>
        <fullName evidence="5">Transcription factor hoxa13</fullName>
    </recommendedName>
</protein>
<keyword evidence="2" id="KW-0472">Membrane</keyword>
<evidence type="ECO:0008006" key="5">
    <source>
        <dbReference type="Google" id="ProtNLM"/>
    </source>
</evidence>
<sequence>MAAQSNGRAKKPKKPTANGHMNGQADKSTISNTGARSLTTRGTPRRTITASFINVAGRLVTWYILITIFFRCPSSLSHLSDASPRICRPYLHASSYAAPYVDPYYQAYLAPQVEKLQPYVDHFDSQVYTPLAAFTKDKYATYGAHRVESAQNFLEAEWDKSIRPQLQNIQGQVKGQYDLYLGPYVKQLTDNLEPHYVQTKESLVEIYHLTILPAYEVVLPYSHKAYIHGHHVVSHIVFPYVRYAKDTVLTFLTRTLWPQVRVLYGDNVEPQLVRIRERLGRYNDQQKIESIVEVVESETAVSPEPFSTTEFVSTTASPSLSSATGYGWNVFDQFWPADSSSTSNAVDVKTATAPDQPKLTGAELRESLNNDLRKWQSKFATAADKGAEDLEQRVEEITSRQVENGIRGHGSALVVQLEEAAKSTIEKFKRFIQETVQTVSEESTEEELESAYAKCLAKTRELGVVVKEKAQAVRTWKANYDQETDNFVRAAVDSTLAVLERIHSLGLQEVGMRWAWTDGVTYKDWKNYHKLRHTLTEWKDEVAAVGSRHEGLRIAHEEAKNLEDKAMRVGSDMVKELVRLKEVAKWKIWAGDATNDFSDRKVPVRVFKAVKNVASSVEDVSSKASEAILGSDTPASRSIASAVKDQVADSSSKVSESMTSSDNTASNSVVSNVEGILAEASLQSAIGSESHIPSVATDIAQATESLVQQAEKKVEDMASVATESPKVYGGAMAQVIAEAKEIVLDDIIDDDQTESFSRKMQSIVGDAEDRAAELTKIISEALLKPSRTQGSVESVTSLASEKYEKAVAAASSVLYGAEQQPIESVTSVASEKFAQAVTAASYAIYGTPTPTAIIKTVHTEANSRYNEAISIANEQFSNAKSQLQELISGTPKPAHETLLSMINKAYSDSVEAASQRLEAALQYTDSVKSYASGPNQGYFESVSSVASSNLDSALSAASAQLRSQPTPVLEGARRQYYEAVGLAHARYSEFLDACSTAVYGPHQGTFESVASLASGSAESVVSDMSASPQSIGSKIGEVADSLSSQISSSLIGTETSWAESAASQASQNWEALIARLSMQVYGAPTPWTESVYSQAGAYGAQATAQVVAQYDAVSALISELVVGKEPDFTESVLSRFSSAYYTGLPDAVQAASSYASESYESATAYVESVVGSVFTPPPAIETILSQASEQIESAMESASIAVYGTPKGKVEEASESVASAYSLIQSKASEAIYGTQQVQDSFAAIAGSAQAAISEAIYGPPSTAPFAASVTSGAESVYSSVSSAASKKAADAASAISSAVYGPEQGAIESARSRLAVALDAANSRINEMYANAAKTVEEATSGASSVVNEATQKVRDEL</sequence>
<feature type="transmembrane region" description="Helical" evidence="2">
    <location>
        <begin position="48"/>
        <end position="70"/>
    </location>
</feature>
<keyword evidence="2" id="KW-0812">Transmembrane</keyword>
<reference evidence="4" key="1">
    <citation type="journal article" date="2020" name="Stud. Mycol.">
        <title>101 Dothideomycetes genomes: A test case for predicting lifestyles and emergence of pathogens.</title>
        <authorList>
            <person name="Haridas S."/>
            <person name="Albert R."/>
            <person name="Binder M."/>
            <person name="Bloem J."/>
            <person name="LaButti K."/>
            <person name="Salamov A."/>
            <person name="Andreopoulos B."/>
            <person name="Baker S."/>
            <person name="Barry K."/>
            <person name="Bills G."/>
            <person name="Bluhm B."/>
            <person name="Cannon C."/>
            <person name="Castanera R."/>
            <person name="Culley D."/>
            <person name="Daum C."/>
            <person name="Ezra D."/>
            <person name="Gonzalez J."/>
            <person name="Henrissat B."/>
            <person name="Kuo A."/>
            <person name="Liang C."/>
            <person name="Lipzen A."/>
            <person name="Lutzoni F."/>
            <person name="Magnuson J."/>
            <person name="Mondo S."/>
            <person name="Nolan M."/>
            <person name="Ohm R."/>
            <person name="Pangilinan J."/>
            <person name="Park H.-J."/>
            <person name="Ramirez L."/>
            <person name="Alfaro M."/>
            <person name="Sun H."/>
            <person name="Tritt A."/>
            <person name="Yoshinaga Y."/>
            <person name="Zwiers L.-H."/>
            <person name="Turgeon B."/>
            <person name="Goodwin S."/>
            <person name="Spatafora J."/>
            <person name="Crous P."/>
            <person name="Grigoriev I."/>
        </authorList>
    </citation>
    <scope>NUCLEOTIDE SEQUENCE [LARGE SCALE GENOMIC DNA]</scope>
    <source>
        <strain evidence="4">CBS 304.66</strain>
    </source>
</reference>
<feature type="compositionally biased region" description="Low complexity" evidence="1">
    <location>
        <begin position="650"/>
        <end position="661"/>
    </location>
</feature>